<dbReference type="EC" id="3.2.1.101" evidence="4 10"/>
<dbReference type="EMBL" id="JAPMSZ010000009">
    <property type="protein sequence ID" value="KAJ5091521.1"/>
    <property type="molecule type" value="Genomic_DNA"/>
</dbReference>
<dbReference type="SUPFAM" id="SSF48208">
    <property type="entry name" value="Six-hairpin glycosidases"/>
    <property type="match status" value="1"/>
</dbReference>
<keyword evidence="8" id="KW-0325">Glycoprotein</keyword>
<evidence type="ECO:0000256" key="1">
    <source>
        <dbReference type="ARBA" id="ARBA00001452"/>
    </source>
</evidence>
<dbReference type="GO" id="GO:0016052">
    <property type="term" value="P:carbohydrate catabolic process"/>
    <property type="evidence" value="ECO:0007669"/>
    <property type="project" value="InterPro"/>
</dbReference>
<dbReference type="GeneID" id="81396088"/>
<dbReference type="GO" id="GO:0009272">
    <property type="term" value="P:fungal-type cell wall biogenesis"/>
    <property type="evidence" value="ECO:0007669"/>
    <property type="project" value="TreeGrafter"/>
</dbReference>
<dbReference type="InterPro" id="IPR008928">
    <property type="entry name" value="6-hairpin_glycosidase_sf"/>
</dbReference>
<feature type="signal peptide" evidence="12">
    <location>
        <begin position="1"/>
        <end position="22"/>
    </location>
</feature>
<evidence type="ECO:0000256" key="9">
    <source>
        <dbReference type="ARBA" id="ARBA00023295"/>
    </source>
</evidence>
<evidence type="ECO:0000256" key="5">
    <source>
        <dbReference type="ARBA" id="ARBA00022729"/>
    </source>
</evidence>
<dbReference type="GO" id="GO:0008496">
    <property type="term" value="F:mannan endo-1,6-alpha-mannosidase activity"/>
    <property type="evidence" value="ECO:0007669"/>
    <property type="project" value="UniProtKB-UniRule"/>
</dbReference>
<feature type="region of interest" description="Disordered" evidence="11">
    <location>
        <begin position="400"/>
        <end position="435"/>
    </location>
</feature>
<dbReference type="PANTHER" id="PTHR12145">
    <property type="entry name" value="MANNAN ENDO-1,6-ALPHA-MANNOSIDASE DCW1"/>
    <property type="match status" value="1"/>
</dbReference>
<dbReference type="AlphaFoldDB" id="A0A9W9F112"/>
<name>A0A9W9F112_9EURO</name>
<dbReference type="GO" id="GO:0012505">
    <property type="term" value="C:endomembrane system"/>
    <property type="evidence" value="ECO:0007669"/>
    <property type="project" value="UniProtKB-SubCell"/>
</dbReference>
<organism evidence="13 14">
    <name type="scientific">Penicillium alfredii</name>
    <dbReference type="NCBI Taxonomy" id="1506179"/>
    <lineage>
        <taxon>Eukaryota</taxon>
        <taxon>Fungi</taxon>
        <taxon>Dikarya</taxon>
        <taxon>Ascomycota</taxon>
        <taxon>Pezizomycotina</taxon>
        <taxon>Eurotiomycetes</taxon>
        <taxon>Eurotiomycetidae</taxon>
        <taxon>Eurotiales</taxon>
        <taxon>Aspergillaceae</taxon>
        <taxon>Penicillium</taxon>
    </lineage>
</organism>
<evidence type="ECO:0000256" key="7">
    <source>
        <dbReference type="ARBA" id="ARBA00023136"/>
    </source>
</evidence>
<sequence>MLGGNIGAAAVAVALLTGTACAIELDIHKEQSIKDAAATAVFNTMSNYTANQTSSNPKQSPRTWWENGIFFSTLMQYWYFTGDASNNAAVSQGMYDQRGKANDYMPQKSPGFVNDDQMTWGLAAMTAAELNYPRESSSMPSWISLAENVFNSQVARWDNTSCDGGMRWAIEPTQSGYTMKNARENGGLFQLSARLARYTDNQTYAHWAEKIWDWSAGTALLDTKSWRVADSVLVEGSCKRSSHEQWTYNYGPYISGAAYMYNMTKGNEHKWRLGLDGLLKTTFDSFFPEKHGGKIMSEVTCEPKMLCGPNQDIFKGILASDLVFTSIVASHTASDILPRLQGSAVGAAKQCSGGSNHTLCGRRWYDTEWDGSADIEEQISAASLFSANLVVFKKDKNPATLSTASNTTQSTAKGASESSGTTTSGGDSSSKPNSGSSIAGGALGVSAGIVAGVVAAVQAMA</sequence>
<dbReference type="Proteomes" id="UP001141434">
    <property type="component" value="Unassembled WGS sequence"/>
</dbReference>
<keyword evidence="6 10" id="KW-0378">Hydrolase</keyword>
<evidence type="ECO:0000256" key="10">
    <source>
        <dbReference type="PIRNR" id="PIRNR016302"/>
    </source>
</evidence>
<reference evidence="13" key="2">
    <citation type="journal article" date="2023" name="IMA Fungus">
        <title>Comparative genomic study of the Penicillium genus elucidates a diverse pangenome and 15 lateral gene transfer events.</title>
        <authorList>
            <person name="Petersen C."/>
            <person name="Sorensen T."/>
            <person name="Nielsen M.R."/>
            <person name="Sondergaard T.E."/>
            <person name="Sorensen J.L."/>
            <person name="Fitzpatrick D.A."/>
            <person name="Frisvad J.C."/>
            <person name="Nielsen K.L."/>
        </authorList>
    </citation>
    <scope>NUCLEOTIDE SEQUENCE</scope>
    <source>
        <strain evidence="13">IBT 34128</strain>
    </source>
</reference>
<dbReference type="Gene3D" id="1.50.10.20">
    <property type="match status" value="1"/>
</dbReference>
<comment type="caution">
    <text evidence="13">The sequence shown here is derived from an EMBL/GenBank/DDBJ whole genome shotgun (WGS) entry which is preliminary data.</text>
</comment>
<comment type="catalytic activity">
    <reaction evidence="1 10">
        <text>Random hydrolysis of (1-&gt;6)-alpha-D-mannosidic linkages in unbranched (1-&gt;6)-mannans.</text>
        <dbReference type="EC" id="3.2.1.101"/>
    </reaction>
</comment>
<feature type="chain" id="PRO_5040783852" description="Mannan endo-1,6-alpha-mannosidase" evidence="12">
    <location>
        <begin position="23"/>
        <end position="461"/>
    </location>
</feature>
<feature type="compositionally biased region" description="Low complexity" evidence="11">
    <location>
        <begin position="410"/>
        <end position="435"/>
    </location>
</feature>
<evidence type="ECO:0000313" key="13">
    <source>
        <dbReference type="EMBL" id="KAJ5091521.1"/>
    </source>
</evidence>
<evidence type="ECO:0000256" key="2">
    <source>
        <dbReference type="ARBA" id="ARBA00004308"/>
    </source>
</evidence>
<evidence type="ECO:0000256" key="12">
    <source>
        <dbReference type="SAM" id="SignalP"/>
    </source>
</evidence>
<evidence type="ECO:0000256" key="8">
    <source>
        <dbReference type="ARBA" id="ARBA00023180"/>
    </source>
</evidence>
<comment type="similarity">
    <text evidence="3 10">Belongs to the glycosyl hydrolase 76 family.</text>
</comment>
<dbReference type="PIRSF" id="PIRSF016302">
    <property type="entry name" value="Man_a_manosd"/>
    <property type="match status" value="1"/>
</dbReference>
<accession>A0A9W9F112</accession>
<gene>
    <name evidence="13" type="ORF">NUU61_006391</name>
</gene>
<dbReference type="OrthoDB" id="4187847at2759"/>
<dbReference type="RefSeq" id="XP_056509719.1">
    <property type="nucleotide sequence ID" value="XM_056656919.1"/>
</dbReference>
<evidence type="ECO:0000256" key="6">
    <source>
        <dbReference type="ARBA" id="ARBA00022801"/>
    </source>
</evidence>
<feature type="compositionally biased region" description="Polar residues" evidence="11">
    <location>
        <begin position="400"/>
        <end position="409"/>
    </location>
</feature>
<keyword evidence="9 10" id="KW-0326">Glycosidase</keyword>
<evidence type="ECO:0000256" key="4">
    <source>
        <dbReference type="ARBA" id="ARBA00012350"/>
    </source>
</evidence>
<keyword evidence="14" id="KW-1185">Reference proteome</keyword>
<evidence type="ECO:0000313" key="14">
    <source>
        <dbReference type="Proteomes" id="UP001141434"/>
    </source>
</evidence>
<dbReference type="InterPro" id="IPR005198">
    <property type="entry name" value="Glyco_hydro_76"/>
</dbReference>
<reference evidence="13" key="1">
    <citation type="submission" date="2022-11" db="EMBL/GenBank/DDBJ databases">
        <authorList>
            <person name="Petersen C."/>
        </authorList>
    </citation>
    <scope>NUCLEOTIDE SEQUENCE</scope>
    <source>
        <strain evidence="13">IBT 34128</strain>
    </source>
</reference>
<dbReference type="Pfam" id="PF03663">
    <property type="entry name" value="Glyco_hydro_76"/>
    <property type="match status" value="1"/>
</dbReference>
<protein>
    <recommendedName>
        <fullName evidence="4 10">Mannan endo-1,6-alpha-mannosidase</fullName>
        <ecNumber evidence="4 10">3.2.1.101</ecNumber>
    </recommendedName>
</protein>
<proteinExistence type="inferred from homology"/>
<evidence type="ECO:0000256" key="3">
    <source>
        <dbReference type="ARBA" id="ARBA00009699"/>
    </source>
</evidence>
<evidence type="ECO:0000256" key="11">
    <source>
        <dbReference type="SAM" id="MobiDB-lite"/>
    </source>
</evidence>
<comment type="subcellular location">
    <subcellularLocation>
        <location evidence="2">Endomembrane system</location>
    </subcellularLocation>
</comment>
<dbReference type="FunFam" id="1.50.10.20:FF:000006">
    <property type="entry name" value="Mannan endo-1,6-alpha-mannosidase"/>
    <property type="match status" value="1"/>
</dbReference>
<keyword evidence="7" id="KW-0472">Membrane</keyword>
<dbReference type="PANTHER" id="PTHR12145:SF37">
    <property type="entry name" value="MANNAN ENDO-1,6-ALPHA-MANNOSIDASE"/>
    <property type="match status" value="1"/>
</dbReference>
<dbReference type="InterPro" id="IPR014480">
    <property type="entry name" value="Mannan-1_6-alpha_mannosidase"/>
</dbReference>
<keyword evidence="5 12" id="KW-0732">Signal</keyword>